<feature type="transmembrane region" description="Helical" evidence="9">
    <location>
        <begin position="21"/>
        <end position="42"/>
    </location>
</feature>
<dbReference type="PANTHER" id="PTHR35011">
    <property type="entry name" value="2,3-DIKETO-L-GULONATE TRAP TRANSPORTER SMALL PERMEASE PROTEIN YIAM"/>
    <property type="match status" value="1"/>
</dbReference>
<comment type="caution">
    <text evidence="9">Lacks conserved residue(s) required for the propagation of feature annotation.</text>
</comment>
<evidence type="ECO:0000256" key="8">
    <source>
        <dbReference type="ARBA" id="ARBA00038436"/>
    </source>
</evidence>
<dbReference type="PANTHER" id="PTHR35011:SF11">
    <property type="entry name" value="TRAP TRANSPORTER SMALL PERMEASE PROTEIN"/>
    <property type="match status" value="1"/>
</dbReference>
<accession>A0A132BUC8</accession>
<dbReference type="AlphaFoldDB" id="A0A132BUC8"/>
<keyword evidence="12" id="KW-1185">Reference proteome</keyword>
<keyword evidence="6 9" id="KW-1133">Transmembrane helix</keyword>
<dbReference type="PATRIC" id="fig|1768241.3.peg.3315"/>
<evidence type="ECO:0000256" key="2">
    <source>
        <dbReference type="ARBA" id="ARBA00022448"/>
    </source>
</evidence>
<evidence type="ECO:0000256" key="5">
    <source>
        <dbReference type="ARBA" id="ARBA00022692"/>
    </source>
</evidence>
<comment type="subunit">
    <text evidence="9">The complex comprises the extracytoplasmic solute receptor protein and the two transmembrane proteins.</text>
</comment>
<protein>
    <recommendedName>
        <fullName evidence="9">TRAP transporter small permease protein</fullName>
    </recommendedName>
</protein>
<name>A0A132BUC8_9RHOB</name>
<keyword evidence="4 9" id="KW-0997">Cell inner membrane</keyword>
<keyword evidence="7 9" id="KW-0472">Membrane</keyword>
<dbReference type="GO" id="GO:0022857">
    <property type="term" value="F:transmembrane transporter activity"/>
    <property type="evidence" value="ECO:0007669"/>
    <property type="project" value="UniProtKB-UniRule"/>
</dbReference>
<evidence type="ECO:0000259" key="10">
    <source>
        <dbReference type="Pfam" id="PF04290"/>
    </source>
</evidence>
<dbReference type="InterPro" id="IPR055348">
    <property type="entry name" value="DctQ"/>
</dbReference>
<evidence type="ECO:0000313" key="11">
    <source>
        <dbReference type="EMBL" id="KUP91989.1"/>
    </source>
</evidence>
<comment type="caution">
    <text evidence="11">The sequence shown here is derived from an EMBL/GenBank/DDBJ whole genome shotgun (WGS) entry which is preliminary data.</text>
</comment>
<feature type="domain" description="Tripartite ATP-independent periplasmic transporters DctQ component" evidence="10">
    <location>
        <begin position="33"/>
        <end position="174"/>
    </location>
</feature>
<dbReference type="OrthoDB" id="4964541at2"/>
<dbReference type="EMBL" id="LPUY01000080">
    <property type="protein sequence ID" value="KUP91989.1"/>
    <property type="molecule type" value="Genomic_DNA"/>
</dbReference>
<feature type="transmembrane region" description="Helical" evidence="9">
    <location>
        <begin position="96"/>
        <end position="117"/>
    </location>
</feature>
<dbReference type="RefSeq" id="WP_068245750.1">
    <property type="nucleotide sequence ID" value="NZ_LPUY01000080.1"/>
</dbReference>
<sequence>MNALMAVVTPLYWLNAGLLRFGRWLGCAAVAVMVSVILVQVFCRYVLNNALPWPDEAARFCMLWMTGLMAPTAFRQGGFVAIDTLSSMLPARIGDLLSLCLLALSLLVLICAVRIGYGEVTGIGGRFTTASLYLPTSLSFDSWFRLPRSWMMLSLLVGLALLILVNIELILRRVVAVLGGGDRLPTLEFAVTKGAE</sequence>
<evidence type="ECO:0000256" key="7">
    <source>
        <dbReference type="ARBA" id="ARBA00023136"/>
    </source>
</evidence>
<dbReference type="Proteomes" id="UP000068382">
    <property type="component" value="Unassembled WGS sequence"/>
</dbReference>
<evidence type="ECO:0000256" key="9">
    <source>
        <dbReference type="RuleBase" id="RU369079"/>
    </source>
</evidence>
<comment type="similarity">
    <text evidence="8 9">Belongs to the TRAP transporter small permease family.</text>
</comment>
<dbReference type="Pfam" id="PF04290">
    <property type="entry name" value="DctQ"/>
    <property type="match status" value="1"/>
</dbReference>
<keyword evidence="5 9" id="KW-0812">Transmembrane</keyword>
<keyword evidence="2 9" id="KW-0813">Transport</keyword>
<dbReference type="GO" id="GO:0005886">
    <property type="term" value="C:plasma membrane"/>
    <property type="evidence" value="ECO:0007669"/>
    <property type="project" value="UniProtKB-SubCell"/>
</dbReference>
<keyword evidence="3" id="KW-1003">Cell membrane</keyword>
<feature type="transmembrane region" description="Helical" evidence="9">
    <location>
        <begin position="150"/>
        <end position="171"/>
    </location>
</feature>
<evidence type="ECO:0000256" key="6">
    <source>
        <dbReference type="ARBA" id="ARBA00022989"/>
    </source>
</evidence>
<evidence type="ECO:0000313" key="12">
    <source>
        <dbReference type="Proteomes" id="UP000068382"/>
    </source>
</evidence>
<proteinExistence type="inferred from homology"/>
<organism evidence="11 12">
    <name type="scientific">Tritonibacter horizontis</name>
    <dbReference type="NCBI Taxonomy" id="1768241"/>
    <lineage>
        <taxon>Bacteria</taxon>
        <taxon>Pseudomonadati</taxon>
        <taxon>Pseudomonadota</taxon>
        <taxon>Alphaproteobacteria</taxon>
        <taxon>Rhodobacterales</taxon>
        <taxon>Paracoccaceae</taxon>
        <taxon>Tritonibacter</taxon>
    </lineage>
</organism>
<evidence type="ECO:0000256" key="3">
    <source>
        <dbReference type="ARBA" id="ARBA00022475"/>
    </source>
</evidence>
<comment type="subcellular location">
    <subcellularLocation>
        <location evidence="1 9">Cell inner membrane</location>
        <topology evidence="1 9">Multi-pass membrane protein</topology>
    </subcellularLocation>
</comment>
<dbReference type="InterPro" id="IPR007387">
    <property type="entry name" value="TRAP_DctQ"/>
</dbReference>
<comment type="function">
    <text evidence="9">Part of the tripartite ATP-independent periplasmic (TRAP) transport system.</text>
</comment>
<dbReference type="GO" id="GO:0015740">
    <property type="term" value="P:C4-dicarboxylate transport"/>
    <property type="evidence" value="ECO:0007669"/>
    <property type="project" value="TreeGrafter"/>
</dbReference>
<evidence type="ECO:0000256" key="4">
    <source>
        <dbReference type="ARBA" id="ARBA00022519"/>
    </source>
</evidence>
<gene>
    <name evidence="11" type="ORF">TRIHO_31720</name>
</gene>
<evidence type="ECO:0000256" key="1">
    <source>
        <dbReference type="ARBA" id="ARBA00004429"/>
    </source>
</evidence>
<reference evidence="11 12" key="1">
    <citation type="submission" date="2015-12" db="EMBL/GenBank/DDBJ databases">
        <title>Genome sequence of the marine Rhodobacteraceae strain O3.65, Candidatus Tritonibacter horizontis.</title>
        <authorList>
            <person name="Poehlein A."/>
            <person name="Giebel H.A."/>
            <person name="Voget S."/>
            <person name="Brinkhoff T."/>
        </authorList>
    </citation>
    <scope>NUCLEOTIDE SEQUENCE [LARGE SCALE GENOMIC DNA]</scope>
    <source>
        <strain evidence="11 12">O3.65</strain>
    </source>
</reference>